<protein>
    <submittedName>
        <fullName evidence="1">Uncharacterized protein</fullName>
    </submittedName>
</protein>
<dbReference type="RefSeq" id="WP_167166874.1">
    <property type="nucleotide sequence ID" value="NZ_BAAAOO010000010.1"/>
</dbReference>
<comment type="caution">
    <text evidence="1">The sequence shown here is derived from an EMBL/GenBank/DDBJ whole genome shotgun (WGS) entry which is preliminary data.</text>
</comment>
<accession>A0ABX0SKS9</accession>
<sequence length="148" mass="15847">MGGLQDALVPLEPEAVVIPAKSDPLAGVDMSALSGLAFCYTVGMRGGGDRGIRFGCTVADAMTWCSSPVSAGSFLGNPWAYLWTSVARFVETFGPEISLKGLSDDGRWDERIADAGVAEIHLWDFPEWLEPHGLRVADVPGRPKRRAA</sequence>
<gene>
    <name evidence="1" type="ORF">FB473_001941</name>
</gene>
<evidence type="ECO:0000313" key="2">
    <source>
        <dbReference type="Proteomes" id="UP000749311"/>
    </source>
</evidence>
<dbReference type="Proteomes" id="UP000749311">
    <property type="component" value="Unassembled WGS sequence"/>
</dbReference>
<proteinExistence type="predicted"/>
<keyword evidence="2" id="KW-1185">Reference proteome</keyword>
<reference evidence="1 2" key="1">
    <citation type="submission" date="2020-02" db="EMBL/GenBank/DDBJ databases">
        <title>Sequencing the genomes of 1000 actinobacteria strains.</title>
        <authorList>
            <person name="Klenk H.-P."/>
        </authorList>
    </citation>
    <scope>NUCLEOTIDE SEQUENCE [LARGE SCALE GENOMIC DNA]</scope>
    <source>
        <strain evidence="1 2">DSM 19609</strain>
    </source>
</reference>
<evidence type="ECO:0000313" key="1">
    <source>
        <dbReference type="EMBL" id="NIH57296.1"/>
    </source>
</evidence>
<dbReference type="EMBL" id="JAAMOZ010000001">
    <property type="protein sequence ID" value="NIH57296.1"/>
    <property type="molecule type" value="Genomic_DNA"/>
</dbReference>
<name>A0ABX0SKS9_9ACTN</name>
<organism evidence="1 2">
    <name type="scientific">Brooklawnia cerclae</name>
    <dbReference type="NCBI Taxonomy" id="349934"/>
    <lineage>
        <taxon>Bacteria</taxon>
        <taxon>Bacillati</taxon>
        <taxon>Actinomycetota</taxon>
        <taxon>Actinomycetes</taxon>
        <taxon>Propionibacteriales</taxon>
        <taxon>Propionibacteriaceae</taxon>
        <taxon>Brooklawnia</taxon>
    </lineage>
</organism>